<name>A0A2D3VEI1_9PEZI</name>
<feature type="compositionally biased region" description="Basic and acidic residues" evidence="1">
    <location>
        <begin position="37"/>
        <end position="51"/>
    </location>
</feature>
<feature type="compositionally biased region" description="Polar residues" evidence="1">
    <location>
        <begin position="18"/>
        <end position="28"/>
    </location>
</feature>
<evidence type="ECO:0000313" key="3">
    <source>
        <dbReference type="Proteomes" id="UP000225277"/>
    </source>
</evidence>
<dbReference type="EMBL" id="FJUY01000028">
    <property type="protein sequence ID" value="CZT25540.1"/>
    <property type="molecule type" value="Genomic_DNA"/>
</dbReference>
<gene>
    <name evidence="2" type="ORF">RCC_11273</name>
</gene>
<feature type="compositionally biased region" description="Polar residues" evidence="1">
    <location>
        <begin position="53"/>
        <end position="68"/>
    </location>
</feature>
<evidence type="ECO:0000256" key="1">
    <source>
        <dbReference type="SAM" id="MobiDB-lite"/>
    </source>
</evidence>
<sequence length="99" mass="10991">MSHSGEDITKVQEKDRPANQTNSAQHAATTTPSTSTKSDEKGWELVDREEASDQTPQDEPTSSTSTHFDITLDSKWTGKHTLFTYDKKEATYRNVGSKG</sequence>
<dbReference type="GeneID" id="35606299"/>
<accession>A0A2D3VEI1</accession>
<dbReference type="Proteomes" id="UP000225277">
    <property type="component" value="Unassembled WGS sequence"/>
</dbReference>
<evidence type="ECO:0000313" key="2">
    <source>
        <dbReference type="EMBL" id="CZT25540.1"/>
    </source>
</evidence>
<feature type="compositionally biased region" description="Basic and acidic residues" evidence="1">
    <location>
        <begin position="1"/>
        <end position="17"/>
    </location>
</feature>
<dbReference type="RefSeq" id="XP_023632263.1">
    <property type="nucleotide sequence ID" value="XM_023776495.1"/>
</dbReference>
<keyword evidence="3" id="KW-1185">Reference proteome</keyword>
<feature type="region of interest" description="Disordered" evidence="1">
    <location>
        <begin position="1"/>
        <end position="69"/>
    </location>
</feature>
<organism evidence="2 3">
    <name type="scientific">Ramularia collo-cygni</name>
    <dbReference type="NCBI Taxonomy" id="112498"/>
    <lineage>
        <taxon>Eukaryota</taxon>
        <taxon>Fungi</taxon>
        <taxon>Dikarya</taxon>
        <taxon>Ascomycota</taxon>
        <taxon>Pezizomycotina</taxon>
        <taxon>Dothideomycetes</taxon>
        <taxon>Dothideomycetidae</taxon>
        <taxon>Mycosphaerellales</taxon>
        <taxon>Mycosphaerellaceae</taxon>
        <taxon>Ramularia</taxon>
    </lineage>
</organism>
<reference evidence="2 3" key="1">
    <citation type="submission" date="2016-03" db="EMBL/GenBank/DDBJ databases">
        <authorList>
            <person name="Ploux O."/>
        </authorList>
    </citation>
    <scope>NUCLEOTIDE SEQUENCE [LARGE SCALE GENOMIC DNA]</scope>
    <source>
        <strain evidence="2 3">URUG2</strain>
    </source>
</reference>
<proteinExistence type="predicted"/>
<protein>
    <submittedName>
        <fullName evidence="2">Uncharacterized protein</fullName>
    </submittedName>
</protein>
<dbReference type="AlphaFoldDB" id="A0A2D3VEI1"/>